<evidence type="ECO:0000256" key="3">
    <source>
        <dbReference type="ARBA" id="ARBA00022692"/>
    </source>
</evidence>
<comment type="caution">
    <text evidence="7">The sequence shown here is derived from an EMBL/GenBank/DDBJ whole genome shotgun (WGS) entry which is preliminary data.</text>
</comment>
<evidence type="ECO:0000313" key="7">
    <source>
        <dbReference type="EMBL" id="RGV77553.1"/>
    </source>
</evidence>
<feature type="transmembrane region" description="Helical" evidence="6">
    <location>
        <begin position="56"/>
        <end position="72"/>
    </location>
</feature>
<dbReference type="AlphaFoldDB" id="A0A412ZBS5"/>
<feature type="transmembrane region" description="Helical" evidence="6">
    <location>
        <begin position="208"/>
        <end position="225"/>
    </location>
</feature>
<evidence type="ECO:0000256" key="6">
    <source>
        <dbReference type="SAM" id="Phobius"/>
    </source>
</evidence>
<sequence length="325" mass="35423">MNKSTKIIGILFGIFLLVLIPIVDKNTYHHIVLCQTLVNIVVVTGLNFITGLTGQMNMGTAGIMALGAYSAALCSAKFHMPVVVGFIVAIVMGILIGKGLGYPSLRLKGVYLSLTTIGFSEITRLILTNWVGLTGGTMGVQNIPWINLFGIELNTSFRIYYFYLAIVIVITIMAYRIVHSKWGRVFKAIRDNVEAVEASGINIAEMKILAFTLATILGCFGGAMYTHMMGYINPTTFVQDLSANYLAMMMIGGIGTVGGNVIGGAVITILPEFLRFMESYYWLVFSVIALLFAIFLPNGIVSLFTHTGPFGKFGLIKHLCKKEGE</sequence>
<feature type="transmembrane region" description="Helical" evidence="6">
    <location>
        <begin position="78"/>
        <end position="97"/>
    </location>
</feature>
<dbReference type="CDD" id="cd06581">
    <property type="entry name" value="TM_PBP1_LivM_like"/>
    <property type="match status" value="1"/>
</dbReference>
<dbReference type="GO" id="GO:0015658">
    <property type="term" value="F:branched-chain amino acid transmembrane transporter activity"/>
    <property type="evidence" value="ECO:0007669"/>
    <property type="project" value="InterPro"/>
</dbReference>
<dbReference type="RefSeq" id="WP_118018090.1">
    <property type="nucleotide sequence ID" value="NZ_CAUHGS010000002.1"/>
</dbReference>
<organism evidence="7 8">
    <name type="scientific">Enterocloster bolteae</name>
    <dbReference type="NCBI Taxonomy" id="208479"/>
    <lineage>
        <taxon>Bacteria</taxon>
        <taxon>Bacillati</taxon>
        <taxon>Bacillota</taxon>
        <taxon>Clostridia</taxon>
        <taxon>Lachnospirales</taxon>
        <taxon>Lachnospiraceae</taxon>
        <taxon>Enterocloster</taxon>
    </lineage>
</organism>
<feature type="transmembrane region" description="Helical" evidence="6">
    <location>
        <begin position="29"/>
        <end position="49"/>
    </location>
</feature>
<comment type="subcellular location">
    <subcellularLocation>
        <location evidence="1">Cell membrane</location>
        <topology evidence="1">Multi-pass membrane protein</topology>
    </subcellularLocation>
</comment>
<dbReference type="EMBL" id="QRZM01000002">
    <property type="protein sequence ID" value="RGV77553.1"/>
    <property type="molecule type" value="Genomic_DNA"/>
</dbReference>
<evidence type="ECO:0000256" key="4">
    <source>
        <dbReference type="ARBA" id="ARBA00022989"/>
    </source>
</evidence>
<protein>
    <submittedName>
        <fullName evidence="7">Branched-chain amino acid ABC transporter permease</fullName>
    </submittedName>
</protein>
<name>A0A412ZBS5_9FIRM</name>
<accession>A0A412ZBS5</accession>
<keyword evidence="5 6" id="KW-0472">Membrane</keyword>
<feature type="transmembrane region" description="Helical" evidence="6">
    <location>
        <begin position="282"/>
        <end position="304"/>
    </location>
</feature>
<evidence type="ECO:0000256" key="5">
    <source>
        <dbReference type="ARBA" id="ARBA00023136"/>
    </source>
</evidence>
<evidence type="ECO:0000313" key="8">
    <source>
        <dbReference type="Proteomes" id="UP000284543"/>
    </source>
</evidence>
<feature type="transmembrane region" description="Helical" evidence="6">
    <location>
        <begin position="245"/>
        <end position="270"/>
    </location>
</feature>
<keyword evidence="4 6" id="KW-1133">Transmembrane helix</keyword>
<dbReference type="PANTHER" id="PTHR30482">
    <property type="entry name" value="HIGH-AFFINITY BRANCHED-CHAIN AMINO ACID TRANSPORT SYSTEM PERMEASE"/>
    <property type="match status" value="1"/>
</dbReference>
<dbReference type="InterPro" id="IPR001851">
    <property type="entry name" value="ABC_transp_permease"/>
</dbReference>
<feature type="transmembrane region" description="Helical" evidence="6">
    <location>
        <begin position="159"/>
        <end position="178"/>
    </location>
</feature>
<proteinExistence type="predicted"/>
<gene>
    <name evidence="7" type="ORF">DWW02_07780</name>
</gene>
<dbReference type="PANTHER" id="PTHR30482:SF20">
    <property type="entry name" value="HIGH-AFFINITY BRANCHED-CHAIN AMINO ACID TRANSPORT SYSTEM PERMEASE PROTEIN LIVM"/>
    <property type="match status" value="1"/>
</dbReference>
<evidence type="ECO:0000256" key="2">
    <source>
        <dbReference type="ARBA" id="ARBA00022475"/>
    </source>
</evidence>
<dbReference type="Proteomes" id="UP000284543">
    <property type="component" value="Unassembled WGS sequence"/>
</dbReference>
<keyword evidence="3 6" id="KW-0812">Transmembrane</keyword>
<dbReference type="Pfam" id="PF02653">
    <property type="entry name" value="BPD_transp_2"/>
    <property type="match status" value="1"/>
</dbReference>
<evidence type="ECO:0000256" key="1">
    <source>
        <dbReference type="ARBA" id="ARBA00004651"/>
    </source>
</evidence>
<keyword evidence="2" id="KW-1003">Cell membrane</keyword>
<feature type="transmembrane region" description="Helical" evidence="6">
    <location>
        <begin position="7"/>
        <end position="23"/>
    </location>
</feature>
<reference evidence="7 8" key="1">
    <citation type="submission" date="2018-08" db="EMBL/GenBank/DDBJ databases">
        <title>A genome reference for cultivated species of the human gut microbiota.</title>
        <authorList>
            <person name="Zou Y."/>
            <person name="Xue W."/>
            <person name="Luo G."/>
        </authorList>
    </citation>
    <scope>NUCLEOTIDE SEQUENCE [LARGE SCALE GENOMIC DNA]</scope>
    <source>
        <strain evidence="7 8">AF14-18</strain>
    </source>
</reference>
<dbReference type="GO" id="GO:0005886">
    <property type="term" value="C:plasma membrane"/>
    <property type="evidence" value="ECO:0007669"/>
    <property type="project" value="UniProtKB-SubCell"/>
</dbReference>
<dbReference type="InterPro" id="IPR043428">
    <property type="entry name" value="LivM-like"/>
</dbReference>